<protein>
    <submittedName>
        <fullName evidence="1">Uncharacterized protein</fullName>
    </submittedName>
</protein>
<dbReference type="Proteomes" id="UP000077202">
    <property type="component" value="Unassembled WGS sequence"/>
</dbReference>
<gene>
    <name evidence="1" type="ORF">AXG93_1976s1270</name>
</gene>
<keyword evidence="2" id="KW-1185">Reference proteome</keyword>
<accession>A0A176VF31</accession>
<proteinExistence type="predicted"/>
<comment type="caution">
    <text evidence="1">The sequence shown here is derived from an EMBL/GenBank/DDBJ whole genome shotgun (WGS) entry which is preliminary data.</text>
</comment>
<name>A0A176VF31_MARPO</name>
<dbReference type="EMBL" id="LVLJ01003973">
    <property type="protein sequence ID" value="OAE18921.1"/>
    <property type="molecule type" value="Genomic_DNA"/>
</dbReference>
<organism evidence="1 2">
    <name type="scientific">Marchantia polymorpha subsp. ruderalis</name>
    <dbReference type="NCBI Taxonomy" id="1480154"/>
    <lineage>
        <taxon>Eukaryota</taxon>
        <taxon>Viridiplantae</taxon>
        <taxon>Streptophyta</taxon>
        <taxon>Embryophyta</taxon>
        <taxon>Marchantiophyta</taxon>
        <taxon>Marchantiopsida</taxon>
        <taxon>Marchantiidae</taxon>
        <taxon>Marchantiales</taxon>
        <taxon>Marchantiaceae</taxon>
        <taxon>Marchantia</taxon>
    </lineage>
</organism>
<evidence type="ECO:0000313" key="2">
    <source>
        <dbReference type="Proteomes" id="UP000077202"/>
    </source>
</evidence>
<sequence length="159" mass="17399">MRPRPHVTGQAAKRIAKNILGKATLRACHSRESVHCFGVCGHQTQVDNFLILAPESLSVVKDTAAQISFLSLTGQLEGHIPQRGSLEDPGKDKSCKHVGRTQRTEHECMLQVEEIDGVATEGAETEEDKAESGRMNRGVVSEFWLIPRGSTAQQGEIIK</sequence>
<reference evidence="1" key="1">
    <citation type="submission" date="2016-03" db="EMBL/GenBank/DDBJ databases">
        <title>Mechanisms controlling the formation of the plant cell surface in tip-growing cells are functionally conserved among land plants.</title>
        <authorList>
            <person name="Honkanen S."/>
            <person name="Jones V.A."/>
            <person name="Morieri G."/>
            <person name="Champion C."/>
            <person name="Hetherington A.J."/>
            <person name="Kelly S."/>
            <person name="Saint-Marcoux D."/>
            <person name="Proust H."/>
            <person name="Prescott H."/>
            <person name="Dolan L."/>
        </authorList>
    </citation>
    <scope>NUCLEOTIDE SEQUENCE [LARGE SCALE GENOMIC DNA]</scope>
    <source>
        <tissue evidence="1">Whole gametophyte</tissue>
    </source>
</reference>
<evidence type="ECO:0000313" key="1">
    <source>
        <dbReference type="EMBL" id="OAE18921.1"/>
    </source>
</evidence>
<dbReference type="AlphaFoldDB" id="A0A176VF31"/>